<sequence length="212" mass="23938">WFIWSAGNRKNDFAAVFDMPAPLANRFIHLEVDTSLDEFKSYALLNKIDDRIISFLNFRPKLLHKIDKNNPSWPSPRSWDIANNLLKVGLDIDPAVGVGASSEFRSFCKVYRTLPKIEPILSGKAKPKFPKDLSAKYALTCALSVRAKTIDNYRNAFLYLTDKASMEWLNQCAFDAGSICKENGTSKELMQAVLSDKHLFKVAEQLTTLMAV</sequence>
<reference evidence="1" key="1">
    <citation type="submission" date="2018-05" db="EMBL/GenBank/DDBJ databases">
        <authorList>
            <person name="Lanie J.A."/>
            <person name="Ng W.-L."/>
            <person name="Kazmierczak K.M."/>
            <person name="Andrzejewski T.M."/>
            <person name="Davidsen T.M."/>
            <person name="Wayne K.J."/>
            <person name="Tettelin H."/>
            <person name="Glass J.I."/>
            <person name="Rusch D."/>
            <person name="Podicherti R."/>
            <person name="Tsui H.-C.T."/>
            <person name="Winkler M.E."/>
        </authorList>
    </citation>
    <scope>NUCLEOTIDE SEQUENCE</scope>
</reference>
<dbReference type="EMBL" id="UINC01012001">
    <property type="protein sequence ID" value="SVA52650.1"/>
    <property type="molecule type" value="Genomic_DNA"/>
</dbReference>
<gene>
    <name evidence="1" type="ORF">METZ01_LOCUS105504</name>
</gene>
<organism evidence="1">
    <name type="scientific">marine metagenome</name>
    <dbReference type="NCBI Taxonomy" id="408172"/>
    <lineage>
        <taxon>unclassified sequences</taxon>
        <taxon>metagenomes</taxon>
        <taxon>ecological metagenomes</taxon>
    </lineage>
</organism>
<name>A0A381WJH0_9ZZZZ</name>
<dbReference type="AlphaFoldDB" id="A0A381WJH0"/>
<proteinExistence type="predicted"/>
<feature type="non-terminal residue" evidence="1">
    <location>
        <position position="1"/>
    </location>
</feature>
<evidence type="ECO:0000313" key="1">
    <source>
        <dbReference type="EMBL" id="SVA52650.1"/>
    </source>
</evidence>
<accession>A0A381WJH0</accession>
<protein>
    <submittedName>
        <fullName evidence="1">Uncharacterized protein</fullName>
    </submittedName>
</protein>